<keyword evidence="3" id="KW-1185">Reference proteome</keyword>
<organism evidence="2 3">
    <name type="scientific">Streptomyces cacaoi</name>
    <dbReference type="NCBI Taxonomy" id="1898"/>
    <lineage>
        <taxon>Bacteria</taxon>
        <taxon>Bacillati</taxon>
        <taxon>Actinomycetota</taxon>
        <taxon>Actinomycetes</taxon>
        <taxon>Kitasatosporales</taxon>
        <taxon>Streptomycetaceae</taxon>
        <taxon>Streptomyces</taxon>
    </lineage>
</organism>
<dbReference type="CDD" id="cd02440">
    <property type="entry name" value="AdoMet_MTases"/>
    <property type="match status" value="1"/>
</dbReference>
<dbReference type="InterPro" id="IPR013216">
    <property type="entry name" value="Methyltransf_11"/>
</dbReference>
<dbReference type="Proteomes" id="UP000319210">
    <property type="component" value="Unassembled WGS sequence"/>
</dbReference>
<feature type="domain" description="Methyltransferase type 11" evidence="1">
    <location>
        <begin position="50"/>
        <end position="137"/>
    </location>
</feature>
<gene>
    <name evidence="2" type="ORF">SCA03_14970</name>
</gene>
<dbReference type="PANTHER" id="PTHR43591">
    <property type="entry name" value="METHYLTRANSFERASE"/>
    <property type="match status" value="1"/>
</dbReference>
<dbReference type="GO" id="GO:0008757">
    <property type="term" value="F:S-adenosylmethionine-dependent methyltransferase activity"/>
    <property type="evidence" value="ECO:0007669"/>
    <property type="project" value="InterPro"/>
</dbReference>
<accession>A0A4Y3QU61</accession>
<sequence length="261" mass="28137">MTDRAVLAGSAYRDERDLVARQSLYRWQHPSHDLPGLVVDHLRDVRGTVVDVGCGNGKFVRRLHRDRPDLRVLGLDISPGILDGLPRPVAVADAERLPLGSGSAGAVLALHMLYHVGDIPRAVGELARVVSDSGVVIASTNSEHDKSELDRLWQRAAADVLGVARGPSRISLSARFSLEKAPDHLGAAFGTVDVIELPGVIEVPTPEPVVAHLASYRAWAVQHGVPFDATVERAQMLVERHIEQHGAFEINALGGLLICSK</sequence>
<proteinExistence type="predicted"/>
<dbReference type="AlphaFoldDB" id="A0A4Y3QU61"/>
<evidence type="ECO:0000259" key="1">
    <source>
        <dbReference type="Pfam" id="PF08241"/>
    </source>
</evidence>
<dbReference type="Pfam" id="PF08241">
    <property type="entry name" value="Methyltransf_11"/>
    <property type="match status" value="1"/>
</dbReference>
<comment type="caution">
    <text evidence="2">The sequence shown here is derived from an EMBL/GenBank/DDBJ whole genome shotgun (WGS) entry which is preliminary data.</text>
</comment>
<dbReference type="Gene3D" id="3.40.50.150">
    <property type="entry name" value="Vaccinia Virus protein VP39"/>
    <property type="match status" value="1"/>
</dbReference>
<dbReference type="EMBL" id="BJMM01000004">
    <property type="protein sequence ID" value="GEB48946.1"/>
    <property type="molecule type" value="Genomic_DNA"/>
</dbReference>
<evidence type="ECO:0000313" key="2">
    <source>
        <dbReference type="EMBL" id="GEB48946.1"/>
    </source>
</evidence>
<reference evidence="2 3" key="1">
    <citation type="submission" date="2019-06" db="EMBL/GenBank/DDBJ databases">
        <title>Whole genome shotgun sequence of Streptomyces cacaoi subsp. cacaoi NBRC 12748.</title>
        <authorList>
            <person name="Hosoyama A."/>
            <person name="Uohara A."/>
            <person name="Ohji S."/>
            <person name="Ichikawa N."/>
        </authorList>
    </citation>
    <scope>NUCLEOTIDE SEQUENCE [LARGE SCALE GENOMIC DNA]</scope>
    <source>
        <strain evidence="2 3">NBRC 12748</strain>
    </source>
</reference>
<evidence type="ECO:0000313" key="3">
    <source>
        <dbReference type="Proteomes" id="UP000319210"/>
    </source>
</evidence>
<dbReference type="InterPro" id="IPR029063">
    <property type="entry name" value="SAM-dependent_MTases_sf"/>
</dbReference>
<dbReference type="SUPFAM" id="SSF53335">
    <property type="entry name" value="S-adenosyl-L-methionine-dependent methyltransferases"/>
    <property type="match status" value="1"/>
</dbReference>
<dbReference type="PANTHER" id="PTHR43591:SF24">
    <property type="entry name" value="2-METHOXY-6-POLYPRENYL-1,4-BENZOQUINOL METHYLASE, MITOCHONDRIAL"/>
    <property type="match status" value="1"/>
</dbReference>
<name>A0A4Y3QU61_STRCI</name>
<protein>
    <recommendedName>
        <fullName evidence="1">Methyltransferase type 11 domain-containing protein</fullName>
    </recommendedName>
</protein>